<comment type="function">
    <text evidence="4">Catalyzes the hydrolytic deamination of adenine to hypoxanthine. Plays an important role in the purine salvage pathway and in nitrogen catabolism.</text>
</comment>
<dbReference type="InterPro" id="IPR006330">
    <property type="entry name" value="Ado/ade_deaminase"/>
</dbReference>
<dbReference type="CDD" id="cd01320">
    <property type="entry name" value="ADA"/>
    <property type="match status" value="1"/>
</dbReference>
<dbReference type="PANTHER" id="PTHR43114:SF7">
    <property type="entry name" value="ADENOSINE DEAMINASE DOMAIN-CONTAINING PROTEIN"/>
    <property type="match status" value="1"/>
</dbReference>
<dbReference type="HOGENOM" id="CLU_039228_7_0_9"/>
<dbReference type="Proteomes" id="UP000004968">
    <property type="component" value="Unassembled WGS sequence"/>
</dbReference>
<dbReference type="InterPro" id="IPR001365">
    <property type="entry name" value="A_deaminase_dom"/>
</dbReference>
<comment type="similarity">
    <text evidence="4">Belongs to the metallo-dependent hydrolases superfamily. Adenosine and AMP deaminases family. Adenine deaminase type 2 subfamily.</text>
</comment>
<evidence type="ECO:0000256" key="2">
    <source>
        <dbReference type="ARBA" id="ARBA00022801"/>
    </source>
</evidence>
<feature type="binding site" evidence="4">
    <location>
        <position position="288"/>
    </location>
    <ligand>
        <name>Zn(2+)</name>
        <dbReference type="ChEBI" id="CHEBI:29105"/>
        <note>catalytic</note>
    </ligand>
</feature>
<dbReference type="Pfam" id="PF00962">
    <property type="entry name" value="A_deaminase"/>
    <property type="match status" value="1"/>
</dbReference>
<dbReference type="GO" id="GO:0006146">
    <property type="term" value="P:adenine catabolic process"/>
    <property type="evidence" value="ECO:0007669"/>
    <property type="project" value="UniProtKB-UniRule"/>
</dbReference>
<feature type="binding site" evidence="4">
    <location>
        <position position="289"/>
    </location>
    <ligand>
        <name>substrate</name>
    </ligand>
</feature>
<dbReference type="PANTHER" id="PTHR43114">
    <property type="entry name" value="ADENINE DEAMINASE"/>
    <property type="match status" value="1"/>
</dbReference>
<dbReference type="GO" id="GO:0008270">
    <property type="term" value="F:zinc ion binding"/>
    <property type="evidence" value="ECO:0007669"/>
    <property type="project" value="UniProtKB-UniRule"/>
</dbReference>
<dbReference type="GO" id="GO:0009117">
    <property type="term" value="P:nucleotide metabolic process"/>
    <property type="evidence" value="ECO:0007669"/>
    <property type="project" value="UniProtKB-KW"/>
</dbReference>
<feature type="domain" description="Adenosine deaminase" evidence="5">
    <location>
        <begin position="23"/>
        <end position="342"/>
    </location>
</feature>
<keyword evidence="4" id="KW-0546">Nucleotide metabolism</keyword>
<keyword evidence="1 4" id="KW-0479">Metal-binding</keyword>
<dbReference type="HAMAP" id="MF_01962">
    <property type="entry name" value="Adenine_deaminase"/>
    <property type="match status" value="1"/>
</dbReference>
<name>D3AG35_9FIRM</name>
<evidence type="ECO:0000259" key="5">
    <source>
        <dbReference type="Pfam" id="PF00962"/>
    </source>
</evidence>
<dbReference type="Gene3D" id="3.20.20.140">
    <property type="entry name" value="Metal-dependent hydrolases"/>
    <property type="match status" value="1"/>
</dbReference>
<dbReference type="GO" id="GO:0043103">
    <property type="term" value="P:hypoxanthine salvage"/>
    <property type="evidence" value="ECO:0007669"/>
    <property type="project" value="UniProtKB-UniRule"/>
</dbReference>
<comment type="caution">
    <text evidence="4">Lacks conserved residue(s) required for the propagation of feature annotation.</text>
</comment>
<feature type="binding site" evidence="4">
    <location>
        <position position="28"/>
    </location>
    <ligand>
        <name>Zn(2+)</name>
        <dbReference type="ChEBI" id="CHEBI:29105"/>
        <note>catalytic</note>
    </ligand>
</feature>
<comment type="cofactor">
    <cofactor evidence="4">
        <name>Zn(2+)</name>
        <dbReference type="ChEBI" id="CHEBI:29105"/>
    </cofactor>
    <text evidence="4">Binds 1 zinc ion per subunit.</text>
</comment>
<organism evidence="6 7">
    <name type="scientific">Hungatella hathewayi DSM 13479</name>
    <dbReference type="NCBI Taxonomy" id="566550"/>
    <lineage>
        <taxon>Bacteria</taxon>
        <taxon>Bacillati</taxon>
        <taxon>Bacillota</taxon>
        <taxon>Clostridia</taxon>
        <taxon>Lachnospirales</taxon>
        <taxon>Lachnospiraceae</taxon>
        <taxon>Hungatella</taxon>
    </lineage>
</organism>
<feature type="site" description="Important for catalytic activity" evidence="4">
    <location>
        <position position="233"/>
    </location>
</feature>
<evidence type="ECO:0000313" key="7">
    <source>
        <dbReference type="Proteomes" id="UP000004968"/>
    </source>
</evidence>
<dbReference type="InterPro" id="IPR032466">
    <property type="entry name" value="Metal_Hydrolase"/>
</dbReference>
<evidence type="ECO:0000256" key="3">
    <source>
        <dbReference type="ARBA" id="ARBA00022833"/>
    </source>
</evidence>
<comment type="caution">
    <text evidence="6">The sequence shown here is derived from an EMBL/GenBank/DDBJ whole genome shotgun (WGS) entry which is preliminary data.</text>
</comment>
<dbReference type="NCBIfam" id="TIGR01430">
    <property type="entry name" value="aden_deam"/>
    <property type="match status" value="1"/>
</dbReference>
<dbReference type="GO" id="GO:0000034">
    <property type="term" value="F:adenine deaminase activity"/>
    <property type="evidence" value="ECO:0007669"/>
    <property type="project" value="UniProtKB-UniRule"/>
</dbReference>
<dbReference type="EC" id="3.5.4.2" evidence="4"/>
<dbReference type="GO" id="GO:0005829">
    <property type="term" value="C:cytosol"/>
    <property type="evidence" value="ECO:0007669"/>
    <property type="project" value="TreeGrafter"/>
</dbReference>
<keyword evidence="2 4" id="KW-0378">Hydrolase</keyword>
<dbReference type="AlphaFoldDB" id="D3AG35"/>
<evidence type="ECO:0000256" key="4">
    <source>
        <dbReference type="HAMAP-Rule" id="MF_01962"/>
    </source>
</evidence>
<proteinExistence type="inferred from homology"/>
<evidence type="ECO:0000256" key="1">
    <source>
        <dbReference type="ARBA" id="ARBA00022723"/>
    </source>
</evidence>
<protein>
    <recommendedName>
        <fullName evidence="4">Adenine deaminase</fullName>
        <shortName evidence="4">ADE</shortName>
        <ecNumber evidence="4">3.5.4.2</ecNumber>
    </recommendedName>
    <alternativeName>
        <fullName evidence="4">Adenine aminohydrolase</fullName>
        <shortName evidence="4">AAH</shortName>
    </alternativeName>
</protein>
<feature type="binding site" evidence="4">
    <location>
        <position position="30"/>
    </location>
    <ligand>
        <name>Zn(2+)</name>
        <dbReference type="ChEBI" id="CHEBI:29105"/>
        <note>catalytic</note>
    </ligand>
</feature>
<dbReference type="InterPro" id="IPR028892">
    <property type="entry name" value="ADE"/>
</dbReference>
<comment type="catalytic activity">
    <reaction evidence="4">
        <text>adenine + H2O + H(+) = hypoxanthine + NH4(+)</text>
        <dbReference type="Rhea" id="RHEA:23688"/>
        <dbReference type="ChEBI" id="CHEBI:15377"/>
        <dbReference type="ChEBI" id="CHEBI:15378"/>
        <dbReference type="ChEBI" id="CHEBI:16708"/>
        <dbReference type="ChEBI" id="CHEBI:17368"/>
        <dbReference type="ChEBI" id="CHEBI:28938"/>
        <dbReference type="EC" id="3.5.4.2"/>
    </reaction>
</comment>
<accession>D3AG35</accession>
<feature type="binding site" evidence="4">
    <location>
        <position position="207"/>
    </location>
    <ligand>
        <name>Zn(2+)</name>
        <dbReference type="ChEBI" id="CHEBI:29105"/>
        <note>catalytic</note>
    </ligand>
</feature>
<sequence length="348" mass="39675">MNQERKNDMPQSKVTKEFIYGLPKAELHLHLEGTLEPELKLHLAQKNNIDIGQHTIEEVKAAYQFDSLTSFLKVYYPAMNVLQHTEDFCTLALDYLKKAKEHNIKYAELFFDPQAHTSRGVPIEAVINGYYEATQQAREFGVEANLIMCFLRDMSAESAMETYLAALPYRSKFIGIGLDSDERDNPPQKFAQVFALAKKDGFHITMHCDIDQEGSIEHIRQALMDISVDRLDHGTNIVEDPSLVAYIKEKKIGLTCCPVSNSFVVDDMKGKEILELLHQGIQVTVNSDDPAYFQSYISDDLYSLAEAYELSREDVIQIVKNAFSISWISEEKKNGYLKMVDEYVASFE</sequence>
<gene>
    <name evidence="6" type="primary">add</name>
    <name evidence="6" type="ORF">CLOSTHATH_02571</name>
</gene>
<dbReference type="EMBL" id="ACIO01000205">
    <property type="protein sequence ID" value="EFC99222.1"/>
    <property type="molecule type" value="Genomic_DNA"/>
</dbReference>
<keyword evidence="3 4" id="KW-0862">Zinc</keyword>
<evidence type="ECO:0000313" key="6">
    <source>
        <dbReference type="EMBL" id="EFC99222.1"/>
    </source>
</evidence>
<reference evidence="6 7" key="1">
    <citation type="submission" date="2010-01" db="EMBL/GenBank/DDBJ databases">
        <authorList>
            <person name="Weinstock G."/>
            <person name="Sodergren E."/>
            <person name="Clifton S."/>
            <person name="Fulton L."/>
            <person name="Fulton B."/>
            <person name="Courtney L."/>
            <person name="Fronick C."/>
            <person name="Harrison M."/>
            <person name="Strong C."/>
            <person name="Farmer C."/>
            <person name="Delahaunty K."/>
            <person name="Markovic C."/>
            <person name="Hall O."/>
            <person name="Minx P."/>
            <person name="Tomlinson C."/>
            <person name="Mitreva M."/>
            <person name="Nelson J."/>
            <person name="Hou S."/>
            <person name="Wollam A."/>
            <person name="Pepin K.H."/>
            <person name="Johnson M."/>
            <person name="Bhonagiri V."/>
            <person name="Nash W.E."/>
            <person name="Warren W."/>
            <person name="Chinwalla A."/>
            <person name="Mardis E.R."/>
            <person name="Wilson R.K."/>
        </authorList>
    </citation>
    <scope>NUCLEOTIDE SEQUENCE [LARGE SCALE GENOMIC DNA]</scope>
    <source>
        <strain evidence="6 7">DSM 13479</strain>
    </source>
</reference>
<dbReference type="SUPFAM" id="SSF51556">
    <property type="entry name" value="Metallo-dependent hydrolases"/>
    <property type="match status" value="1"/>
</dbReference>